<reference evidence="5 6" key="1">
    <citation type="submission" date="2012-07" db="EMBL/GenBank/DDBJ databases">
        <title>The Genome Sequence of Facklamia ignava CCUG 37419.</title>
        <authorList>
            <consortium name="The Broad Institute Genome Sequencing Platform"/>
            <person name="Earl A."/>
            <person name="Ward D."/>
            <person name="Feldgarden M."/>
            <person name="Gevers D."/>
            <person name="Huys G."/>
            <person name="Walker B."/>
            <person name="Young S.K."/>
            <person name="Zeng Q."/>
            <person name="Gargeya S."/>
            <person name="Fitzgerald M."/>
            <person name="Haas B."/>
            <person name="Abouelleil A."/>
            <person name="Alvarado L."/>
            <person name="Arachchi H.M."/>
            <person name="Berlin A.M."/>
            <person name="Chapman S.B."/>
            <person name="Goldberg J."/>
            <person name="Griggs A."/>
            <person name="Gujja S."/>
            <person name="Hansen M."/>
            <person name="Howarth C."/>
            <person name="Imamovic A."/>
            <person name="Larimer J."/>
            <person name="McCowen C."/>
            <person name="Montmayeur A."/>
            <person name="Murphy C."/>
            <person name="Neiman D."/>
            <person name="Pearson M."/>
            <person name="Priest M."/>
            <person name="Roberts A."/>
            <person name="Saif S."/>
            <person name="Shea T."/>
            <person name="Sisk P."/>
            <person name="Sykes S."/>
            <person name="Wortman J."/>
            <person name="Nusbaum C."/>
            <person name="Birren B."/>
        </authorList>
    </citation>
    <scope>NUCLEOTIDE SEQUENCE [LARGE SCALE GENOMIC DNA]</scope>
    <source>
        <strain evidence="5 6">CCUG 37419</strain>
    </source>
</reference>
<dbReference type="RefSeq" id="WP_006701742.1">
    <property type="nucleotide sequence ID" value="NZ_JH932301.1"/>
</dbReference>
<gene>
    <name evidence="5" type="ORF">HMPREF9707_01096</name>
</gene>
<comment type="caution">
    <text evidence="5">The sequence shown here is derived from an EMBL/GenBank/DDBJ whole genome shotgun (WGS) entry which is preliminary data.</text>
</comment>
<protein>
    <recommendedName>
        <fullName evidence="4">Type I restriction modification DNA specificity domain-containing protein</fullName>
    </recommendedName>
</protein>
<dbReference type="InterPro" id="IPR044946">
    <property type="entry name" value="Restrct_endonuc_typeI_TRD_sf"/>
</dbReference>
<dbReference type="PATRIC" id="fig|883112.3.peg.1092"/>
<sequence length="361" mass="41475">MMTRINIHSWEEFKPESIFSHVSRGTRLKVADRISGDIPLVTAGFENYGIADYVSIKEVENKLYDGINITIDMFGNVFLRDEPFICDDNILVLSNDKSKEANLFLVAVLTATLSGKYSYKNQFRLKSLDKTVLNLPVTSQGEPNWKMMEEVVEVHHEKVSNHLNSFKVTLNQEFVPIPIETWKSFLIDDLFERKPAKFKADRKFSKANDVSEVKDDEFSLPLTNAKHGDNGIMYYGRPDDWNAVEMSIDVVANGAIAVGDVYVQVQPTATLGDSFLMKLKNEYQKHESENMLLFLATVLEKTIKHKFSYDHKSTWNRVRKESILLPVTDENLIDWEYMEEFISSLRLISEEQVNKLGELIV</sequence>
<dbReference type="Pfam" id="PF01420">
    <property type="entry name" value="Methylase_S"/>
    <property type="match status" value="2"/>
</dbReference>
<accession>K1LZT5</accession>
<dbReference type="AlphaFoldDB" id="K1LZT5"/>
<comment type="similarity">
    <text evidence="1">Belongs to the type-I restriction system S methylase family.</text>
</comment>
<dbReference type="EMBL" id="AGZE01000028">
    <property type="protein sequence ID" value="EKB55608.1"/>
    <property type="molecule type" value="Genomic_DNA"/>
</dbReference>
<feature type="domain" description="Type I restriction modification DNA specificity" evidence="4">
    <location>
        <begin position="180"/>
        <end position="349"/>
    </location>
</feature>
<dbReference type="Gene3D" id="3.90.220.20">
    <property type="entry name" value="DNA methylase specificity domains"/>
    <property type="match status" value="1"/>
</dbReference>
<dbReference type="Proteomes" id="UP000005147">
    <property type="component" value="Unassembled WGS sequence"/>
</dbReference>
<organism evidence="5 6">
    <name type="scientific">Falseniella ignava CCUG 37419</name>
    <dbReference type="NCBI Taxonomy" id="883112"/>
    <lineage>
        <taxon>Bacteria</taxon>
        <taxon>Bacillati</taxon>
        <taxon>Bacillota</taxon>
        <taxon>Bacilli</taxon>
        <taxon>Lactobacillales</taxon>
        <taxon>Aerococcaceae</taxon>
        <taxon>Falseniella</taxon>
    </lineage>
</organism>
<keyword evidence="6" id="KW-1185">Reference proteome</keyword>
<name>K1LZT5_9LACT</name>
<evidence type="ECO:0000256" key="3">
    <source>
        <dbReference type="ARBA" id="ARBA00023125"/>
    </source>
</evidence>
<dbReference type="InterPro" id="IPR000055">
    <property type="entry name" value="Restrct_endonuc_typeI_TRD"/>
</dbReference>
<dbReference type="STRING" id="883112.HMPREF9707_01096"/>
<evidence type="ECO:0000256" key="2">
    <source>
        <dbReference type="ARBA" id="ARBA00022747"/>
    </source>
</evidence>
<evidence type="ECO:0000256" key="1">
    <source>
        <dbReference type="ARBA" id="ARBA00010923"/>
    </source>
</evidence>
<proteinExistence type="inferred from homology"/>
<dbReference type="GO" id="GO:0003677">
    <property type="term" value="F:DNA binding"/>
    <property type="evidence" value="ECO:0007669"/>
    <property type="project" value="UniProtKB-KW"/>
</dbReference>
<dbReference type="eggNOG" id="COG0732">
    <property type="taxonomic scope" value="Bacteria"/>
</dbReference>
<evidence type="ECO:0000313" key="6">
    <source>
        <dbReference type="Proteomes" id="UP000005147"/>
    </source>
</evidence>
<keyword evidence="3" id="KW-0238">DNA-binding</keyword>
<feature type="domain" description="Type I restriction modification DNA specificity" evidence="4">
    <location>
        <begin position="10"/>
        <end position="153"/>
    </location>
</feature>
<evidence type="ECO:0000313" key="5">
    <source>
        <dbReference type="EMBL" id="EKB55608.1"/>
    </source>
</evidence>
<dbReference type="GO" id="GO:0009307">
    <property type="term" value="P:DNA restriction-modification system"/>
    <property type="evidence" value="ECO:0007669"/>
    <property type="project" value="UniProtKB-KW"/>
</dbReference>
<dbReference type="HOGENOM" id="CLU_039161_2_0_9"/>
<dbReference type="SUPFAM" id="SSF116734">
    <property type="entry name" value="DNA methylase specificity domain"/>
    <property type="match status" value="1"/>
</dbReference>
<evidence type="ECO:0000259" key="4">
    <source>
        <dbReference type="Pfam" id="PF01420"/>
    </source>
</evidence>
<keyword evidence="2" id="KW-0680">Restriction system</keyword>